<evidence type="ECO:0000256" key="1">
    <source>
        <dbReference type="ARBA" id="ARBA00005130"/>
    </source>
</evidence>
<feature type="binding site" evidence="15">
    <location>
        <position position="116"/>
    </location>
    <ligand>
        <name>Zn(2+)</name>
        <dbReference type="ChEBI" id="CHEBI:29105"/>
        <label>2</label>
    </ligand>
</feature>
<evidence type="ECO:0000256" key="4">
    <source>
        <dbReference type="ARBA" id="ARBA00011921"/>
    </source>
</evidence>
<dbReference type="HAMAP" id="MF_01690">
    <property type="entry name" value="DapE"/>
    <property type="match status" value="1"/>
</dbReference>
<dbReference type="InterPro" id="IPR005941">
    <property type="entry name" value="DapE_proteobac"/>
</dbReference>
<evidence type="ECO:0000256" key="9">
    <source>
        <dbReference type="ARBA" id="ARBA00022833"/>
    </source>
</evidence>
<comment type="cofactor">
    <cofactor evidence="15">
        <name>Zn(2+)</name>
        <dbReference type="ChEBI" id="CHEBI:29105"/>
    </cofactor>
    <cofactor evidence="15">
        <name>Co(2+)</name>
        <dbReference type="ChEBI" id="CHEBI:48828"/>
    </cofactor>
    <text evidence="15">Binds 2 Zn(2+) or Co(2+) ions per subunit.</text>
</comment>
<organism evidence="17 18">
    <name type="scientific">Microbaculum marinum</name>
    <dbReference type="NCBI Taxonomy" id="1764581"/>
    <lineage>
        <taxon>Bacteria</taxon>
        <taxon>Pseudomonadati</taxon>
        <taxon>Pseudomonadota</taxon>
        <taxon>Alphaproteobacteria</taxon>
        <taxon>Hyphomicrobiales</taxon>
        <taxon>Tepidamorphaceae</taxon>
        <taxon>Microbaculum</taxon>
    </lineage>
</organism>
<comment type="pathway">
    <text evidence="1 15">Amino-acid biosynthesis; L-lysine biosynthesis via DAP pathway; LL-2,6-diaminopimelate from (S)-tetrahydrodipicolinate (succinylase route): step 3/3.</text>
</comment>
<dbReference type="SUPFAM" id="SSF55031">
    <property type="entry name" value="Bacterial exopeptidase dimerisation domain"/>
    <property type="match status" value="1"/>
</dbReference>
<feature type="binding site" evidence="15">
    <location>
        <position position="369"/>
    </location>
    <ligand>
        <name>Zn(2+)</name>
        <dbReference type="ChEBI" id="CHEBI:29105"/>
        <label>2</label>
    </ligand>
</feature>
<evidence type="ECO:0000256" key="3">
    <source>
        <dbReference type="ARBA" id="ARBA00011738"/>
    </source>
</evidence>
<evidence type="ECO:0000256" key="15">
    <source>
        <dbReference type="HAMAP-Rule" id="MF_01690"/>
    </source>
</evidence>
<keyword evidence="12 15" id="KW-0170">Cobalt</keyword>
<feature type="binding site" evidence="15">
    <location>
        <position position="116"/>
    </location>
    <ligand>
        <name>Zn(2+)</name>
        <dbReference type="ChEBI" id="CHEBI:29105"/>
        <label>1</label>
    </ligand>
</feature>
<dbReference type="GO" id="GO:0009014">
    <property type="term" value="F:succinyl-diaminopimelate desuccinylase activity"/>
    <property type="evidence" value="ECO:0007669"/>
    <property type="project" value="UniProtKB-UniRule"/>
</dbReference>
<keyword evidence="6 15" id="KW-0028">Amino-acid biosynthesis</keyword>
<feature type="active site" description="Proton acceptor" evidence="15">
    <location>
        <position position="150"/>
    </location>
</feature>
<feature type="binding site" evidence="15">
    <location>
        <position position="179"/>
    </location>
    <ligand>
        <name>Zn(2+)</name>
        <dbReference type="ChEBI" id="CHEBI:29105"/>
        <label>1</label>
    </ligand>
</feature>
<evidence type="ECO:0000256" key="14">
    <source>
        <dbReference type="ARBA" id="ARBA00051301"/>
    </source>
</evidence>
<dbReference type="CDD" id="cd03891">
    <property type="entry name" value="M20_DapE_proteobac"/>
    <property type="match status" value="1"/>
</dbReference>
<feature type="active site" evidence="15">
    <location>
        <position position="85"/>
    </location>
</feature>
<sequence length="400" mass="42621">MPSDTDTVEISSIADPLAIAQALIRCRSVTPEEGGALQYLADLLAGAGFEAEVVRFSEDGTEDVQNLYARIGAGPPHLTFAGHTDVVPPGEESRWRHPPFAAEVEDGTLYGRGAVDMKGAVACFAAAALDYLKANGTPAGTISLLITGDEEGVSINGTRKLLAWAKQRGETFDHALVGEPTNPDTLGDMIKIGRRGSLSGTITITGKQGHSAYPHLANNPVRGMAKVLESLFAEPLDTGTDVFDASTLEVTSVDVGNPAFNVIPAKASARFNVRFNDLHTAESLRARIDRRVEEALAGSGLAGQVDYVPNAAEAFRTEAGDIAELLSQTIEEETGRRPALSTTGGTSDARYIKDYCPVIEFGLVGQTMHQVDEHVAVADLGALTAIYRRFLDRYFDRFGG</sequence>
<dbReference type="AlphaFoldDB" id="A0AAW9RRJ4"/>
<dbReference type="InterPro" id="IPR002933">
    <property type="entry name" value="Peptidase_M20"/>
</dbReference>
<reference evidence="17 18" key="1">
    <citation type="submission" date="2024-02" db="EMBL/GenBank/DDBJ databases">
        <title>Genome analysis and characterization of Microbaculum marinisediminis sp. nov., isolated from marine sediment.</title>
        <authorList>
            <person name="Du Z.-J."/>
            <person name="Ye Y.-Q."/>
            <person name="Zhang Z.-R."/>
            <person name="Yuan S.-M."/>
            <person name="Zhang X.-Y."/>
        </authorList>
    </citation>
    <scope>NUCLEOTIDE SEQUENCE [LARGE SCALE GENOMIC DNA]</scope>
    <source>
        <strain evidence="17 18">SDUM1044001</strain>
    </source>
</reference>
<dbReference type="GO" id="GO:0008777">
    <property type="term" value="F:acetylornithine deacetylase activity"/>
    <property type="evidence" value="ECO:0007669"/>
    <property type="project" value="TreeGrafter"/>
</dbReference>
<feature type="domain" description="Peptidase M20 dimerisation" evidence="16">
    <location>
        <begin position="192"/>
        <end position="296"/>
    </location>
</feature>
<dbReference type="InterPro" id="IPR036264">
    <property type="entry name" value="Bact_exopeptidase_dim_dom"/>
</dbReference>
<gene>
    <name evidence="15 17" type="primary">dapE</name>
    <name evidence="17" type="ORF">V3328_05370</name>
</gene>
<keyword evidence="18" id="KW-1185">Reference proteome</keyword>
<evidence type="ECO:0000256" key="10">
    <source>
        <dbReference type="ARBA" id="ARBA00022915"/>
    </source>
</evidence>
<evidence type="ECO:0000256" key="6">
    <source>
        <dbReference type="ARBA" id="ARBA00022605"/>
    </source>
</evidence>
<evidence type="ECO:0000313" key="17">
    <source>
        <dbReference type="EMBL" id="MEJ8570890.1"/>
    </source>
</evidence>
<dbReference type="GO" id="GO:0050897">
    <property type="term" value="F:cobalt ion binding"/>
    <property type="evidence" value="ECO:0007669"/>
    <property type="project" value="UniProtKB-UniRule"/>
</dbReference>
<dbReference type="PANTHER" id="PTHR43808:SF31">
    <property type="entry name" value="N-ACETYL-L-CITRULLINE DEACETYLASE"/>
    <property type="match status" value="1"/>
</dbReference>
<dbReference type="SUPFAM" id="SSF53187">
    <property type="entry name" value="Zn-dependent exopeptidases"/>
    <property type="match status" value="1"/>
</dbReference>
<keyword evidence="8 15" id="KW-0378">Hydrolase</keyword>
<dbReference type="PANTHER" id="PTHR43808">
    <property type="entry name" value="ACETYLORNITHINE DEACETYLASE"/>
    <property type="match status" value="1"/>
</dbReference>
<dbReference type="InterPro" id="IPR011650">
    <property type="entry name" value="Peptidase_M20_dimer"/>
</dbReference>
<evidence type="ECO:0000259" key="16">
    <source>
        <dbReference type="Pfam" id="PF07687"/>
    </source>
</evidence>
<dbReference type="Pfam" id="PF07687">
    <property type="entry name" value="M20_dimer"/>
    <property type="match status" value="1"/>
</dbReference>
<comment type="caution">
    <text evidence="17">The sequence shown here is derived from an EMBL/GenBank/DDBJ whole genome shotgun (WGS) entry which is preliminary data.</text>
</comment>
<dbReference type="GO" id="GO:0008270">
    <property type="term" value="F:zinc ion binding"/>
    <property type="evidence" value="ECO:0007669"/>
    <property type="project" value="UniProtKB-UniRule"/>
</dbReference>
<protein>
    <recommendedName>
        <fullName evidence="5 15">Succinyl-diaminopimelate desuccinylase</fullName>
        <shortName evidence="15">SDAP desuccinylase</shortName>
        <ecNumber evidence="4 15">3.5.1.18</ecNumber>
    </recommendedName>
    <alternativeName>
        <fullName evidence="13 15">N-succinyl-LL-2,6-diaminoheptanedioate amidohydrolase</fullName>
    </alternativeName>
</protein>
<proteinExistence type="inferred from homology"/>
<comment type="function">
    <text evidence="15">Catalyzes the hydrolysis of N-succinyl-L,L-diaminopimelic acid (SDAP), forming succinate and LL-2,6-diaminopimelate (DAP), an intermediate involved in the bacterial biosynthesis of lysine and meso-diaminopimelic acid, an essential component of bacterial cell walls.</text>
</comment>
<dbReference type="EMBL" id="JAZHOF010000002">
    <property type="protein sequence ID" value="MEJ8570890.1"/>
    <property type="molecule type" value="Genomic_DNA"/>
</dbReference>
<keyword evidence="9 15" id="KW-0862">Zinc</keyword>
<comment type="subunit">
    <text evidence="3 15">Homodimer.</text>
</comment>
<feature type="binding site" evidence="15">
    <location>
        <position position="83"/>
    </location>
    <ligand>
        <name>Zn(2+)</name>
        <dbReference type="ChEBI" id="CHEBI:29105"/>
        <label>1</label>
    </ligand>
</feature>
<dbReference type="Pfam" id="PF01546">
    <property type="entry name" value="Peptidase_M20"/>
    <property type="match status" value="1"/>
</dbReference>
<evidence type="ECO:0000256" key="11">
    <source>
        <dbReference type="ARBA" id="ARBA00023154"/>
    </source>
</evidence>
<dbReference type="RefSeq" id="WP_340328586.1">
    <property type="nucleotide sequence ID" value="NZ_JAZHOF010000002.1"/>
</dbReference>
<keyword evidence="11 15" id="KW-0457">Lysine biosynthesis</keyword>
<comment type="catalytic activity">
    <reaction evidence="14 15">
        <text>N-succinyl-(2S,6S)-2,6-diaminopimelate + H2O = (2S,6S)-2,6-diaminopimelate + succinate</text>
        <dbReference type="Rhea" id="RHEA:22608"/>
        <dbReference type="ChEBI" id="CHEBI:15377"/>
        <dbReference type="ChEBI" id="CHEBI:30031"/>
        <dbReference type="ChEBI" id="CHEBI:57609"/>
        <dbReference type="ChEBI" id="CHEBI:58087"/>
        <dbReference type="EC" id="3.5.1.18"/>
    </reaction>
</comment>
<feature type="binding site" evidence="15">
    <location>
        <position position="151"/>
    </location>
    <ligand>
        <name>Zn(2+)</name>
        <dbReference type="ChEBI" id="CHEBI:29105"/>
        <label>2</label>
    </ligand>
</feature>
<evidence type="ECO:0000256" key="13">
    <source>
        <dbReference type="ARBA" id="ARBA00031891"/>
    </source>
</evidence>
<dbReference type="Gene3D" id="3.40.630.10">
    <property type="entry name" value="Zn peptidases"/>
    <property type="match status" value="2"/>
</dbReference>
<keyword evidence="7 15" id="KW-0479">Metal-binding</keyword>
<dbReference type="GO" id="GO:0006526">
    <property type="term" value="P:L-arginine biosynthetic process"/>
    <property type="evidence" value="ECO:0007669"/>
    <property type="project" value="TreeGrafter"/>
</dbReference>
<accession>A0AAW9RRJ4</accession>
<dbReference type="GO" id="GO:0019877">
    <property type="term" value="P:diaminopimelate biosynthetic process"/>
    <property type="evidence" value="ECO:0007669"/>
    <property type="project" value="UniProtKB-UniRule"/>
</dbReference>
<dbReference type="InterPro" id="IPR001261">
    <property type="entry name" value="ArgE/DapE_CS"/>
</dbReference>
<evidence type="ECO:0000313" key="18">
    <source>
        <dbReference type="Proteomes" id="UP001378188"/>
    </source>
</evidence>
<dbReference type="Proteomes" id="UP001378188">
    <property type="component" value="Unassembled WGS sequence"/>
</dbReference>
<evidence type="ECO:0000256" key="8">
    <source>
        <dbReference type="ARBA" id="ARBA00022801"/>
    </source>
</evidence>
<dbReference type="PROSITE" id="PS00759">
    <property type="entry name" value="ARGE_DAPE_CPG2_2"/>
    <property type="match status" value="1"/>
</dbReference>
<evidence type="ECO:0000256" key="12">
    <source>
        <dbReference type="ARBA" id="ARBA00023285"/>
    </source>
</evidence>
<dbReference type="NCBIfam" id="TIGR01246">
    <property type="entry name" value="dapE_proteo"/>
    <property type="match status" value="1"/>
</dbReference>
<dbReference type="EC" id="3.5.1.18" evidence="4 15"/>
<dbReference type="InterPro" id="IPR050072">
    <property type="entry name" value="Peptidase_M20A"/>
</dbReference>
<evidence type="ECO:0000256" key="7">
    <source>
        <dbReference type="ARBA" id="ARBA00022723"/>
    </source>
</evidence>
<dbReference type="NCBIfam" id="NF009557">
    <property type="entry name" value="PRK13009.1"/>
    <property type="match status" value="1"/>
</dbReference>
<name>A0AAW9RRJ4_9HYPH</name>
<comment type="similarity">
    <text evidence="2 15">Belongs to the peptidase M20A family. DapE subfamily.</text>
</comment>
<dbReference type="GO" id="GO:0009089">
    <property type="term" value="P:lysine biosynthetic process via diaminopimelate"/>
    <property type="evidence" value="ECO:0007669"/>
    <property type="project" value="UniProtKB-UniRule"/>
</dbReference>
<evidence type="ECO:0000256" key="5">
    <source>
        <dbReference type="ARBA" id="ARBA00022391"/>
    </source>
</evidence>
<evidence type="ECO:0000256" key="2">
    <source>
        <dbReference type="ARBA" id="ARBA00006746"/>
    </source>
</evidence>
<keyword evidence="10 15" id="KW-0220">Diaminopimelate biosynthesis</keyword>